<name>A0A8T0EF24_ARGBR</name>
<protein>
    <submittedName>
        <fullName evidence="1">Uncharacterized protein</fullName>
    </submittedName>
</protein>
<keyword evidence="2" id="KW-1185">Reference proteome</keyword>
<dbReference type="EMBL" id="JABXBU010002228">
    <property type="protein sequence ID" value="KAF8771307.1"/>
    <property type="molecule type" value="Genomic_DNA"/>
</dbReference>
<reference evidence="1" key="2">
    <citation type="submission" date="2020-06" db="EMBL/GenBank/DDBJ databases">
        <authorList>
            <person name="Sheffer M."/>
        </authorList>
    </citation>
    <scope>NUCLEOTIDE SEQUENCE</scope>
</reference>
<evidence type="ECO:0000313" key="2">
    <source>
        <dbReference type="Proteomes" id="UP000807504"/>
    </source>
</evidence>
<sequence>MAGSVKGDETNLIDDLCVKDINSEINSLKEIPTVEEKFICDICESCLSEQQDAAFSMRDVNKLGVALYAAYKLEGAQLLAGRAIKNNIIWNSVVQDVFHK</sequence>
<comment type="caution">
    <text evidence="1">The sequence shown here is derived from an EMBL/GenBank/DDBJ whole genome shotgun (WGS) entry which is preliminary data.</text>
</comment>
<organism evidence="1 2">
    <name type="scientific">Argiope bruennichi</name>
    <name type="common">Wasp spider</name>
    <name type="synonym">Aranea bruennichi</name>
    <dbReference type="NCBI Taxonomy" id="94029"/>
    <lineage>
        <taxon>Eukaryota</taxon>
        <taxon>Metazoa</taxon>
        <taxon>Ecdysozoa</taxon>
        <taxon>Arthropoda</taxon>
        <taxon>Chelicerata</taxon>
        <taxon>Arachnida</taxon>
        <taxon>Araneae</taxon>
        <taxon>Araneomorphae</taxon>
        <taxon>Entelegynae</taxon>
        <taxon>Araneoidea</taxon>
        <taxon>Araneidae</taxon>
        <taxon>Argiope</taxon>
    </lineage>
</organism>
<gene>
    <name evidence="1" type="ORF">HNY73_018745</name>
</gene>
<accession>A0A8T0EF24</accession>
<evidence type="ECO:0000313" key="1">
    <source>
        <dbReference type="EMBL" id="KAF8771307.1"/>
    </source>
</evidence>
<proteinExistence type="predicted"/>
<dbReference type="Proteomes" id="UP000807504">
    <property type="component" value="Unassembled WGS sequence"/>
</dbReference>
<dbReference type="AlphaFoldDB" id="A0A8T0EF24"/>
<reference evidence="1" key="1">
    <citation type="journal article" date="2020" name="bioRxiv">
        <title>Chromosome-level reference genome of the European wasp spider Argiope bruennichi: a resource for studies on range expansion and evolutionary adaptation.</title>
        <authorList>
            <person name="Sheffer M.M."/>
            <person name="Hoppe A."/>
            <person name="Krehenwinkel H."/>
            <person name="Uhl G."/>
            <person name="Kuss A.W."/>
            <person name="Jensen L."/>
            <person name="Jensen C."/>
            <person name="Gillespie R.G."/>
            <person name="Hoff K.J."/>
            <person name="Prost S."/>
        </authorList>
    </citation>
    <scope>NUCLEOTIDE SEQUENCE</scope>
</reference>